<dbReference type="EMBL" id="PCSZ01000076">
    <property type="protein sequence ID" value="PIP60237.1"/>
    <property type="molecule type" value="Genomic_DNA"/>
</dbReference>
<keyword evidence="1" id="KW-1133">Transmembrane helix</keyword>
<feature type="transmembrane region" description="Helical" evidence="1">
    <location>
        <begin position="19"/>
        <end position="36"/>
    </location>
</feature>
<protein>
    <submittedName>
        <fullName evidence="2">Uncharacterized protein</fullName>
    </submittedName>
</protein>
<dbReference type="Proteomes" id="UP000231581">
    <property type="component" value="Unassembled WGS sequence"/>
</dbReference>
<evidence type="ECO:0000256" key="1">
    <source>
        <dbReference type="SAM" id="Phobius"/>
    </source>
</evidence>
<keyword evidence="1" id="KW-0812">Transmembrane</keyword>
<organism evidence="2 3">
    <name type="scientific">Candidatus Uhrbacteria bacterium CG22_combo_CG10-13_8_21_14_all_47_17</name>
    <dbReference type="NCBI Taxonomy" id="1975041"/>
    <lineage>
        <taxon>Bacteria</taxon>
        <taxon>Candidatus Uhriibacteriota</taxon>
    </lineage>
</organism>
<gene>
    <name evidence="2" type="ORF">COX00_04225</name>
</gene>
<name>A0A2H0BRC2_9BACT</name>
<proteinExistence type="predicted"/>
<feature type="transmembrane region" description="Helical" evidence="1">
    <location>
        <begin position="42"/>
        <end position="60"/>
    </location>
</feature>
<sequence>MKEQHEFVIGIVQQAVQNLVFYGVVSLLVGILIIIYPNLLGILVGLMLVVAAVQAFRFAYTLNKYSRIKLGF</sequence>
<evidence type="ECO:0000313" key="3">
    <source>
        <dbReference type="Proteomes" id="UP000231581"/>
    </source>
</evidence>
<reference evidence="2 3" key="1">
    <citation type="submission" date="2017-09" db="EMBL/GenBank/DDBJ databases">
        <title>Depth-based differentiation of microbial function through sediment-hosted aquifers and enrichment of novel symbionts in the deep terrestrial subsurface.</title>
        <authorList>
            <person name="Probst A.J."/>
            <person name="Ladd B."/>
            <person name="Jarett J.K."/>
            <person name="Geller-Mcgrath D.E."/>
            <person name="Sieber C.M."/>
            <person name="Emerson J.B."/>
            <person name="Anantharaman K."/>
            <person name="Thomas B.C."/>
            <person name="Malmstrom R."/>
            <person name="Stieglmeier M."/>
            <person name="Klingl A."/>
            <person name="Woyke T."/>
            <person name="Ryan C.M."/>
            <person name="Banfield J.F."/>
        </authorList>
    </citation>
    <scope>NUCLEOTIDE SEQUENCE [LARGE SCALE GENOMIC DNA]</scope>
    <source>
        <strain evidence="2">CG22_combo_CG10-13_8_21_14_all_47_17</strain>
    </source>
</reference>
<keyword evidence="1" id="KW-0472">Membrane</keyword>
<accession>A0A2H0BRC2</accession>
<dbReference type="AlphaFoldDB" id="A0A2H0BRC2"/>
<comment type="caution">
    <text evidence="2">The sequence shown here is derived from an EMBL/GenBank/DDBJ whole genome shotgun (WGS) entry which is preliminary data.</text>
</comment>
<evidence type="ECO:0000313" key="2">
    <source>
        <dbReference type="EMBL" id="PIP60237.1"/>
    </source>
</evidence>